<organism evidence="1 2">
    <name type="scientific">Gynuella sunshinyii YC6258</name>
    <dbReference type="NCBI Taxonomy" id="1445510"/>
    <lineage>
        <taxon>Bacteria</taxon>
        <taxon>Pseudomonadati</taxon>
        <taxon>Pseudomonadota</taxon>
        <taxon>Gammaproteobacteria</taxon>
        <taxon>Oceanospirillales</taxon>
        <taxon>Saccharospirillaceae</taxon>
        <taxon>Gynuella</taxon>
    </lineage>
</organism>
<reference evidence="1 2" key="1">
    <citation type="submission" date="2014-01" db="EMBL/GenBank/DDBJ databases">
        <title>Full genme sequencing of cellulolytic bacterium Gynuella sunshinyii YC6258T gen. nov., sp. nov.</title>
        <authorList>
            <person name="Khan H."/>
            <person name="Chung E.J."/>
            <person name="Chung Y.R."/>
        </authorList>
    </citation>
    <scope>NUCLEOTIDE SEQUENCE [LARGE SCALE GENOMIC DNA]</scope>
    <source>
        <strain evidence="1 2">YC6258</strain>
    </source>
</reference>
<dbReference type="SUPFAM" id="SSF159203">
    <property type="entry name" value="NifT/FixU-like"/>
    <property type="match status" value="1"/>
</dbReference>
<dbReference type="STRING" id="1445510.YC6258_01913"/>
<dbReference type="RefSeq" id="WP_044616595.1">
    <property type="nucleotide sequence ID" value="NZ_CP007142.1"/>
</dbReference>
<dbReference type="KEGG" id="gsn:YC6258_01913"/>
<sequence>MPNVILRNNENGQLTCYVAKKDLEDVIVAMEFEGPGSWGGEFELADGSKYYFEPMAEMPRLPVTVRARRAGGDS</sequence>
<dbReference type="HOGENOM" id="CLU_195869_0_0_6"/>
<dbReference type="OrthoDB" id="196613at2"/>
<gene>
    <name evidence="1" type="ORF">YC6258_01913</name>
</gene>
<evidence type="ECO:0000313" key="1">
    <source>
        <dbReference type="EMBL" id="AJQ93957.1"/>
    </source>
</evidence>
<name>A0A0C5VH44_9GAMM</name>
<evidence type="ECO:0000313" key="2">
    <source>
        <dbReference type="Proteomes" id="UP000032266"/>
    </source>
</evidence>
<proteinExistence type="predicted"/>
<dbReference type="AlphaFoldDB" id="A0A0C5VH44"/>
<dbReference type="InterPro" id="IPR024044">
    <property type="entry name" value="NifT/FixU_barrel-like_dom_sf"/>
</dbReference>
<dbReference type="InterPro" id="IPR009727">
    <property type="entry name" value="NifT"/>
</dbReference>
<dbReference type="Proteomes" id="UP000032266">
    <property type="component" value="Chromosome"/>
</dbReference>
<protein>
    <submittedName>
        <fullName evidence="1">Nitrogen fixation protein</fullName>
    </submittedName>
</protein>
<accession>A0A0C5VH44</accession>
<dbReference type="NCBIfam" id="TIGR02934">
    <property type="entry name" value="nifT_nitrog"/>
    <property type="match status" value="1"/>
</dbReference>
<dbReference type="Gene3D" id="2.40.50.240">
    <property type="entry name" value="NifT/FixU-like"/>
    <property type="match status" value="1"/>
</dbReference>
<dbReference type="GO" id="GO:0009399">
    <property type="term" value="P:nitrogen fixation"/>
    <property type="evidence" value="ECO:0007669"/>
    <property type="project" value="InterPro"/>
</dbReference>
<dbReference type="Pfam" id="PF06988">
    <property type="entry name" value="NifT"/>
    <property type="match status" value="1"/>
</dbReference>
<keyword evidence="2" id="KW-1185">Reference proteome</keyword>
<dbReference type="EMBL" id="CP007142">
    <property type="protein sequence ID" value="AJQ93957.1"/>
    <property type="molecule type" value="Genomic_DNA"/>
</dbReference>